<dbReference type="SUPFAM" id="SSF46689">
    <property type="entry name" value="Homeodomain-like"/>
    <property type="match status" value="1"/>
</dbReference>
<protein>
    <submittedName>
        <fullName evidence="5">AcrR family transcriptional regulator</fullName>
    </submittedName>
</protein>
<feature type="DNA-binding region" description="H-T-H motif" evidence="3">
    <location>
        <begin position="32"/>
        <end position="51"/>
    </location>
</feature>
<dbReference type="PANTHER" id="PTHR43479">
    <property type="entry name" value="ACREF/ENVCD OPERON REPRESSOR-RELATED"/>
    <property type="match status" value="1"/>
</dbReference>
<dbReference type="PANTHER" id="PTHR43479:SF21">
    <property type="entry name" value="TRANSCRIPTIONAL REGULATOR, TETR FAMILY"/>
    <property type="match status" value="1"/>
</dbReference>
<dbReference type="RefSeq" id="WP_209480036.1">
    <property type="nucleotide sequence ID" value="NZ_JAGGKK010000006.1"/>
</dbReference>
<dbReference type="InterPro" id="IPR009057">
    <property type="entry name" value="Homeodomain-like_sf"/>
</dbReference>
<dbReference type="Pfam" id="PF00440">
    <property type="entry name" value="TetR_N"/>
    <property type="match status" value="1"/>
</dbReference>
<reference evidence="5 6" key="1">
    <citation type="submission" date="2021-03" db="EMBL/GenBank/DDBJ databases">
        <title>Genomic Encyclopedia of Type Strains, Phase IV (KMG-IV): sequencing the most valuable type-strain genomes for metagenomic binning, comparative biology and taxonomic classification.</title>
        <authorList>
            <person name="Goeker M."/>
        </authorList>
    </citation>
    <scope>NUCLEOTIDE SEQUENCE [LARGE SCALE GENOMIC DNA]</scope>
    <source>
        <strain evidence="5 6">DSM 21085</strain>
    </source>
</reference>
<feature type="domain" description="HTH tetR-type" evidence="4">
    <location>
        <begin position="9"/>
        <end position="69"/>
    </location>
</feature>
<keyword evidence="1" id="KW-0678">Repressor</keyword>
<accession>A0ABS4HDE9</accession>
<keyword evidence="2 3" id="KW-0238">DNA-binding</keyword>
<evidence type="ECO:0000313" key="6">
    <source>
        <dbReference type="Proteomes" id="UP001519328"/>
    </source>
</evidence>
<proteinExistence type="predicted"/>
<organism evidence="5 6">
    <name type="scientific">Virgibacillus litoralis</name>
    <dbReference type="NCBI Taxonomy" id="578221"/>
    <lineage>
        <taxon>Bacteria</taxon>
        <taxon>Bacillati</taxon>
        <taxon>Bacillota</taxon>
        <taxon>Bacilli</taxon>
        <taxon>Bacillales</taxon>
        <taxon>Bacillaceae</taxon>
        <taxon>Virgibacillus</taxon>
    </lineage>
</organism>
<evidence type="ECO:0000256" key="3">
    <source>
        <dbReference type="PROSITE-ProRule" id="PRU00335"/>
    </source>
</evidence>
<evidence type="ECO:0000313" key="5">
    <source>
        <dbReference type="EMBL" id="MBP1948467.1"/>
    </source>
</evidence>
<dbReference type="PROSITE" id="PS50977">
    <property type="entry name" value="HTH_TETR_2"/>
    <property type="match status" value="1"/>
</dbReference>
<dbReference type="Proteomes" id="UP001519328">
    <property type="component" value="Unassembled WGS sequence"/>
</dbReference>
<dbReference type="InterPro" id="IPR050624">
    <property type="entry name" value="HTH-type_Tx_Regulator"/>
</dbReference>
<keyword evidence="6" id="KW-1185">Reference proteome</keyword>
<evidence type="ECO:0000256" key="2">
    <source>
        <dbReference type="ARBA" id="ARBA00023125"/>
    </source>
</evidence>
<name>A0ABS4HDE9_9BACI</name>
<dbReference type="Gene3D" id="1.10.357.10">
    <property type="entry name" value="Tetracycline Repressor, domain 2"/>
    <property type="match status" value="1"/>
</dbReference>
<sequence length="194" mass="23168">MDGFQRRKERKKDTILFAALTLFKDFGIKKVSVTEIADQANVSQVTIYNYFGSKDDLIHAVMVYYLEEIWRDYEILLDSNLSYDKKIKQIIFKEGEIANQISETFFKEFMTYYKADSYINDYYTNKVVPRMIQFFDEGKRLGYVNPNISNDAIFFYIQMFMEYMQREEVNTKMLSLTEDVITLFFYGIFGKDQN</sequence>
<evidence type="ECO:0000259" key="4">
    <source>
        <dbReference type="PROSITE" id="PS50977"/>
    </source>
</evidence>
<gene>
    <name evidence="5" type="ORF">J2Z82_001403</name>
</gene>
<comment type="caution">
    <text evidence="5">The sequence shown here is derived from an EMBL/GenBank/DDBJ whole genome shotgun (WGS) entry which is preliminary data.</text>
</comment>
<dbReference type="EMBL" id="JAGGKK010000006">
    <property type="protein sequence ID" value="MBP1948467.1"/>
    <property type="molecule type" value="Genomic_DNA"/>
</dbReference>
<dbReference type="InterPro" id="IPR001647">
    <property type="entry name" value="HTH_TetR"/>
</dbReference>
<dbReference type="PRINTS" id="PR00455">
    <property type="entry name" value="HTHTETR"/>
</dbReference>
<evidence type="ECO:0000256" key="1">
    <source>
        <dbReference type="ARBA" id="ARBA00022491"/>
    </source>
</evidence>